<dbReference type="AlphaFoldDB" id="K3YRK1"/>
<evidence type="ECO:0000256" key="5">
    <source>
        <dbReference type="ARBA" id="ARBA00023180"/>
    </source>
</evidence>
<reference evidence="9" key="2">
    <citation type="submission" date="2018-08" db="UniProtKB">
        <authorList>
            <consortium name="EnsemblPlants"/>
        </authorList>
    </citation>
    <scope>IDENTIFICATION</scope>
    <source>
        <strain evidence="9">Yugu1</strain>
    </source>
</reference>
<feature type="region of interest" description="Disordered" evidence="6">
    <location>
        <begin position="1"/>
        <end position="39"/>
    </location>
</feature>
<dbReference type="GO" id="GO:0016763">
    <property type="term" value="F:pentosyltransferase activity"/>
    <property type="evidence" value="ECO:0007669"/>
    <property type="project" value="UniProtKB-ARBA"/>
</dbReference>
<dbReference type="InParanoid" id="K3YRK1"/>
<dbReference type="Proteomes" id="UP000004995">
    <property type="component" value="Unassembled WGS sequence"/>
</dbReference>
<evidence type="ECO:0000256" key="7">
    <source>
        <dbReference type="SAM" id="Phobius"/>
    </source>
</evidence>
<keyword evidence="7" id="KW-0812">Transmembrane</keyword>
<reference evidence="10" key="1">
    <citation type="journal article" date="2012" name="Nat. Biotechnol.">
        <title>Reference genome sequence of the model plant Setaria.</title>
        <authorList>
            <person name="Bennetzen J.L."/>
            <person name="Schmutz J."/>
            <person name="Wang H."/>
            <person name="Percifield R."/>
            <person name="Hawkins J."/>
            <person name="Pontaroli A.C."/>
            <person name="Estep M."/>
            <person name="Feng L."/>
            <person name="Vaughn J.N."/>
            <person name="Grimwood J."/>
            <person name="Jenkins J."/>
            <person name="Barry K."/>
            <person name="Lindquist E."/>
            <person name="Hellsten U."/>
            <person name="Deshpande S."/>
            <person name="Wang X."/>
            <person name="Wu X."/>
            <person name="Mitros T."/>
            <person name="Triplett J."/>
            <person name="Yang X."/>
            <person name="Ye C.Y."/>
            <person name="Mauro-Herrera M."/>
            <person name="Wang L."/>
            <person name="Li P."/>
            <person name="Sharma M."/>
            <person name="Sharma R."/>
            <person name="Ronald P.C."/>
            <person name="Panaud O."/>
            <person name="Kellogg E.A."/>
            <person name="Brutnell T.P."/>
            <person name="Doust A.N."/>
            <person name="Tuskan G.A."/>
            <person name="Rokhsar D."/>
            <person name="Devos K.M."/>
        </authorList>
    </citation>
    <scope>NUCLEOTIDE SEQUENCE [LARGE SCALE GENOMIC DNA]</scope>
    <source>
        <strain evidence="10">cv. Yugu1</strain>
    </source>
</reference>
<proteinExistence type="predicted"/>
<evidence type="ECO:0000256" key="1">
    <source>
        <dbReference type="ARBA" id="ARBA00004323"/>
    </source>
</evidence>
<evidence type="ECO:0000256" key="6">
    <source>
        <dbReference type="SAM" id="MobiDB-lite"/>
    </source>
</evidence>
<feature type="compositionally biased region" description="Polar residues" evidence="6">
    <location>
        <begin position="1"/>
        <end position="12"/>
    </location>
</feature>
<dbReference type="Pfam" id="PF04577">
    <property type="entry name" value="Glyco_transf_61"/>
    <property type="match status" value="1"/>
</dbReference>
<feature type="domain" description="Glycosyltransferase 61 catalytic" evidence="8">
    <location>
        <begin position="241"/>
        <end position="433"/>
    </location>
</feature>
<evidence type="ECO:0000313" key="9">
    <source>
        <dbReference type="EnsemblPlants" id="KQL31800"/>
    </source>
</evidence>
<evidence type="ECO:0000313" key="10">
    <source>
        <dbReference type="Proteomes" id="UP000004995"/>
    </source>
</evidence>
<protein>
    <recommendedName>
        <fullName evidence="8">Glycosyltransferase 61 catalytic domain-containing protein</fullName>
    </recommendedName>
</protein>
<accession>K3YRK1</accession>
<sequence>MQNSLGASQRAQNSEEPKPFLEEEKRESPGRANQNQLPPLPLQMKAFTKLWPALAESKLAIAVFAGLFVGAVVLFSVPPQFPLHGANGSRADETNGPAQPPLADMSAEAPAPTKQAQEKEATSSPKNSTGKEIAPISVLPPLKPICDLSDRRYDGCEMWGDARTASGANKSSVYFIPPPSQLATAAAATWSIRSQSRKMIGVREVTVRSLDLSSLHEAPDCTVRRSVPAVVFALGGLTFNYWHAFSDVLVPLFTTARAFGGEVDLVATGAQAWFLSKYRRVLGALSKYEVVDLDADGEVRCYPHLIVGLRGHRDFDIDPARAPNNYDMRAFRLFVRGAYSLPPPTAPLPWRSSGGKKPRLMIILRRSTRRFVNEDAIVGAIERAGFEAVRMEPTAAAGMDAVSREVDACDALVGAHGAGLTNMVFMRTGAVVVQVIPWGKMEPYGEGFFGAPAAHMGIRHVSYSVAAEESTLYDKYGKEHPVITDPDVFYRNGSNARLYWREQNIRLNTTRFAPTLEMVKRMLRE</sequence>
<dbReference type="OMA" id="FNYWHAF"/>
<keyword evidence="7" id="KW-0472">Membrane</keyword>
<dbReference type="GO" id="GO:0000139">
    <property type="term" value="C:Golgi membrane"/>
    <property type="evidence" value="ECO:0007669"/>
    <property type="project" value="UniProtKB-SubCell"/>
</dbReference>
<dbReference type="PANTHER" id="PTHR20961">
    <property type="entry name" value="GLYCOSYLTRANSFERASE"/>
    <property type="match status" value="1"/>
</dbReference>
<keyword evidence="7" id="KW-1133">Transmembrane helix</keyword>
<keyword evidence="10" id="KW-1185">Reference proteome</keyword>
<name>K3YRK1_SETIT</name>
<dbReference type="Gramene" id="KQL31800">
    <property type="protein sequence ID" value="KQL31800"/>
    <property type="gene ID" value="SETIT_016895mg"/>
</dbReference>
<feature type="compositionally biased region" description="Basic and acidic residues" evidence="6">
    <location>
        <begin position="13"/>
        <end position="29"/>
    </location>
</feature>
<comment type="pathway">
    <text evidence="2">Glycan metabolism.</text>
</comment>
<dbReference type="HOGENOM" id="CLU_016869_3_0_1"/>
<comment type="subcellular location">
    <subcellularLocation>
        <location evidence="1">Golgi apparatus membrane</location>
        <topology evidence="1">Single-pass type II membrane protein</topology>
    </subcellularLocation>
</comment>
<dbReference type="EnsemblPlants" id="KQL31800">
    <property type="protein sequence ID" value="KQL31800"/>
    <property type="gene ID" value="SETIT_016895mg"/>
</dbReference>
<dbReference type="GO" id="GO:0016757">
    <property type="term" value="F:glycosyltransferase activity"/>
    <property type="evidence" value="ECO:0000318"/>
    <property type="project" value="GO_Central"/>
</dbReference>
<dbReference type="EMBL" id="AGNK02000576">
    <property type="status" value="NOT_ANNOTATED_CDS"/>
    <property type="molecule type" value="Genomic_DNA"/>
</dbReference>
<evidence type="ECO:0000256" key="2">
    <source>
        <dbReference type="ARBA" id="ARBA00004881"/>
    </source>
</evidence>
<dbReference type="InterPro" id="IPR007657">
    <property type="entry name" value="Glycosyltransferase_61"/>
</dbReference>
<keyword evidence="3" id="KW-0328">Glycosyltransferase</keyword>
<feature type="transmembrane region" description="Helical" evidence="7">
    <location>
        <begin position="59"/>
        <end position="77"/>
    </location>
</feature>
<evidence type="ECO:0000256" key="3">
    <source>
        <dbReference type="ARBA" id="ARBA00022676"/>
    </source>
</evidence>
<feature type="region of interest" description="Disordered" evidence="6">
    <location>
        <begin position="86"/>
        <end position="133"/>
    </location>
</feature>
<evidence type="ECO:0000256" key="4">
    <source>
        <dbReference type="ARBA" id="ARBA00022679"/>
    </source>
</evidence>
<dbReference type="PANTHER" id="PTHR20961:SF109">
    <property type="entry name" value="GLYCOSYLTRANSFERASE"/>
    <property type="match status" value="1"/>
</dbReference>
<dbReference type="eggNOG" id="KOG4698">
    <property type="taxonomic scope" value="Eukaryota"/>
</dbReference>
<evidence type="ECO:0000259" key="8">
    <source>
        <dbReference type="Pfam" id="PF04577"/>
    </source>
</evidence>
<dbReference type="InterPro" id="IPR049625">
    <property type="entry name" value="Glyco_transf_61_cat"/>
</dbReference>
<organism evidence="9 10">
    <name type="scientific">Setaria italica</name>
    <name type="common">Foxtail millet</name>
    <name type="synonym">Panicum italicum</name>
    <dbReference type="NCBI Taxonomy" id="4555"/>
    <lineage>
        <taxon>Eukaryota</taxon>
        <taxon>Viridiplantae</taxon>
        <taxon>Streptophyta</taxon>
        <taxon>Embryophyta</taxon>
        <taxon>Tracheophyta</taxon>
        <taxon>Spermatophyta</taxon>
        <taxon>Magnoliopsida</taxon>
        <taxon>Liliopsida</taxon>
        <taxon>Poales</taxon>
        <taxon>Poaceae</taxon>
        <taxon>PACMAD clade</taxon>
        <taxon>Panicoideae</taxon>
        <taxon>Panicodae</taxon>
        <taxon>Paniceae</taxon>
        <taxon>Cenchrinae</taxon>
        <taxon>Setaria</taxon>
    </lineage>
</organism>
<keyword evidence="4" id="KW-0808">Transferase</keyword>
<keyword evidence="5" id="KW-0325">Glycoprotein</keyword>